<reference evidence="1 2" key="1">
    <citation type="journal article" date="2021" name="Nat. Commun.">
        <title>Genetic determinants of endophytism in the Arabidopsis root mycobiome.</title>
        <authorList>
            <person name="Mesny F."/>
            <person name="Miyauchi S."/>
            <person name="Thiergart T."/>
            <person name="Pickel B."/>
            <person name="Atanasova L."/>
            <person name="Karlsson M."/>
            <person name="Huettel B."/>
            <person name="Barry K.W."/>
            <person name="Haridas S."/>
            <person name="Chen C."/>
            <person name="Bauer D."/>
            <person name="Andreopoulos W."/>
            <person name="Pangilinan J."/>
            <person name="LaButti K."/>
            <person name="Riley R."/>
            <person name="Lipzen A."/>
            <person name="Clum A."/>
            <person name="Drula E."/>
            <person name="Henrissat B."/>
            <person name="Kohler A."/>
            <person name="Grigoriev I.V."/>
            <person name="Martin F.M."/>
            <person name="Hacquard S."/>
        </authorList>
    </citation>
    <scope>NUCLEOTIDE SEQUENCE [LARGE SCALE GENOMIC DNA]</scope>
    <source>
        <strain evidence="1 2">MPI-SDFR-AT-0079</strain>
    </source>
</reference>
<dbReference type="Proteomes" id="UP000724584">
    <property type="component" value="Unassembled WGS sequence"/>
</dbReference>
<accession>A0ACB7NWM1</accession>
<dbReference type="EMBL" id="JAGIZQ010000007">
    <property type="protein sequence ID" value="KAH6617659.1"/>
    <property type="molecule type" value="Genomic_DNA"/>
</dbReference>
<evidence type="ECO:0000313" key="1">
    <source>
        <dbReference type="EMBL" id="KAH6617659.1"/>
    </source>
</evidence>
<gene>
    <name evidence="1" type="ORF">F5144DRAFT_398041</name>
</gene>
<comment type="caution">
    <text evidence="1">The sequence shown here is derived from an EMBL/GenBank/DDBJ whole genome shotgun (WGS) entry which is preliminary data.</text>
</comment>
<evidence type="ECO:0000313" key="2">
    <source>
        <dbReference type="Proteomes" id="UP000724584"/>
    </source>
</evidence>
<keyword evidence="2" id="KW-1185">Reference proteome</keyword>
<proteinExistence type="predicted"/>
<name>A0ACB7NWM1_9PEZI</name>
<organism evidence="1 2">
    <name type="scientific">Chaetomium tenue</name>
    <dbReference type="NCBI Taxonomy" id="1854479"/>
    <lineage>
        <taxon>Eukaryota</taxon>
        <taxon>Fungi</taxon>
        <taxon>Dikarya</taxon>
        <taxon>Ascomycota</taxon>
        <taxon>Pezizomycotina</taxon>
        <taxon>Sordariomycetes</taxon>
        <taxon>Sordariomycetidae</taxon>
        <taxon>Sordariales</taxon>
        <taxon>Chaetomiaceae</taxon>
        <taxon>Chaetomium</taxon>
    </lineage>
</organism>
<sequence length="197" mass="22125">MCRYSIIPGSITPSGSRLYQRSDTNYKWDVDLSPEWDALIAPGDEMEDPFLHKLDPNAVHTLLLALARAVRWMPALWTISFKLEPPLQDENIGQLEVEYTVTGSISHLRSGGDGGVAELAVRCHPVFYPEEEVLQLWSEAVEEYTCTASGLVVVLRDAFRDNVRNMQAESWVTTRTISAIVRIVRDSISRGTTIFLS</sequence>
<protein>
    <submittedName>
        <fullName evidence="1">Uncharacterized protein</fullName>
    </submittedName>
</protein>